<evidence type="ECO:0000313" key="4">
    <source>
        <dbReference type="EMBL" id="EXI66439.1"/>
    </source>
</evidence>
<dbReference type="NCBIfam" id="TIGR02595">
    <property type="entry name" value="PEP_CTERM"/>
    <property type="match status" value="1"/>
</dbReference>
<evidence type="ECO:0000259" key="3">
    <source>
        <dbReference type="Pfam" id="PF07589"/>
    </source>
</evidence>
<dbReference type="InterPro" id="IPR006946">
    <property type="entry name" value="DGR2-like_dom"/>
</dbReference>
<dbReference type="Pfam" id="PF07589">
    <property type="entry name" value="PEP-CTERM"/>
    <property type="match status" value="1"/>
</dbReference>
<dbReference type="Pfam" id="PF04862">
    <property type="entry name" value="DUF642"/>
    <property type="match status" value="1"/>
</dbReference>
<keyword evidence="5" id="KW-1185">Reference proteome</keyword>
<evidence type="ECO:0000259" key="2">
    <source>
        <dbReference type="Pfam" id="PF04862"/>
    </source>
</evidence>
<dbReference type="PATRIC" id="fig|1454001.3.peg.2601"/>
<accession>A0A011PJL1</accession>
<evidence type="ECO:0000313" key="5">
    <source>
        <dbReference type="Proteomes" id="UP000020218"/>
    </source>
</evidence>
<dbReference type="InterPro" id="IPR027576">
    <property type="entry name" value="Choice_anch_C_dom"/>
</dbReference>
<evidence type="ECO:0000256" key="1">
    <source>
        <dbReference type="SAM" id="SignalP"/>
    </source>
</evidence>
<dbReference type="STRING" id="1454001.AW08_02553"/>
<feature type="signal peptide" evidence="1">
    <location>
        <begin position="1"/>
        <end position="24"/>
    </location>
</feature>
<dbReference type="Proteomes" id="UP000020218">
    <property type="component" value="Unassembled WGS sequence"/>
</dbReference>
<dbReference type="Gene3D" id="2.60.120.260">
    <property type="entry name" value="Galactose-binding domain-like"/>
    <property type="match status" value="1"/>
</dbReference>
<evidence type="ECO:0008006" key="6">
    <source>
        <dbReference type="Google" id="ProtNLM"/>
    </source>
</evidence>
<keyword evidence="1" id="KW-0732">Signal</keyword>
<comment type="caution">
    <text evidence="4">The sequence shown here is derived from an EMBL/GenBank/DDBJ whole genome shotgun (WGS) entry which is preliminary data.</text>
</comment>
<protein>
    <recommendedName>
        <fullName evidence="6">DUF642 domain-containing protein</fullName>
    </recommendedName>
</protein>
<dbReference type="EMBL" id="JFAX01000015">
    <property type="protein sequence ID" value="EXI66439.1"/>
    <property type="molecule type" value="Genomic_DNA"/>
</dbReference>
<feature type="domain" description="DUF642" evidence="2">
    <location>
        <begin position="27"/>
        <end position="180"/>
    </location>
</feature>
<dbReference type="InterPro" id="IPR013424">
    <property type="entry name" value="Ice-binding_C"/>
</dbReference>
<feature type="domain" description="Ice-binding protein C-terminal" evidence="3">
    <location>
        <begin position="186"/>
        <end position="208"/>
    </location>
</feature>
<name>A0A011PJL1_9PROT</name>
<reference evidence="4" key="1">
    <citation type="submission" date="2014-02" db="EMBL/GenBank/DDBJ databases">
        <title>Expanding our view of genomic diversity in Candidatus Accumulibacter clades.</title>
        <authorList>
            <person name="Skennerton C.T."/>
            <person name="Barr J.J."/>
            <person name="Slater F.R."/>
            <person name="Bond P.L."/>
            <person name="Tyson G.W."/>
        </authorList>
    </citation>
    <scope>NUCLEOTIDE SEQUENCE [LARGE SCALE GENOMIC DNA]</scope>
</reference>
<dbReference type="NCBIfam" id="TIGR04362">
    <property type="entry name" value="choice_anch_C"/>
    <property type="match status" value="1"/>
</dbReference>
<feature type="chain" id="PRO_5001461350" description="DUF642 domain-containing protein" evidence="1">
    <location>
        <begin position="25"/>
        <end position="210"/>
    </location>
</feature>
<dbReference type="AlphaFoldDB" id="A0A011PJL1"/>
<sequence>MTTLSIARLLTLVGALSAGALAQAAPFQNGSFESASLNPGTFTTLGLNNSQITGWTVSGGNIDYIGSYWQAAQGNRSIDLAGNTLGTISQTFDTQVGWLYTVQFAMAGNTDGGPTTKLLEVVAGDEDDQFSFNQSGKSRSNMGWVDHSFQFTADTAQTTLSFSALNGTCCYGAALDNVRITAQPGSVPEPASALLVALSLAGLGWSRKQR</sequence>
<gene>
    <name evidence="4" type="ORF">AW08_02553</name>
</gene>
<proteinExistence type="predicted"/>
<organism evidence="4 5">
    <name type="scientific">Candidatus Accumulibacter adjunctus</name>
    <dbReference type="NCBI Taxonomy" id="1454001"/>
    <lineage>
        <taxon>Bacteria</taxon>
        <taxon>Pseudomonadati</taxon>
        <taxon>Pseudomonadota</taxon>
        <taxon>Betaproteobacteria</taxon>
        <taxon>Candidatus Accumulibacter</taxon>
    </lineage>
</organism>